<keyword evidence="5" id="KW-1133">Transmembrane helix</keyword>
<dbReference type="GO" id="GO:0005549">
    <property type="term" value="F:odorant binding"/>
    <property type="evidence" value="ECO:0007669"/>
    <property type="project" value="InterPro"/>
</dbReference>
<accession>A0A834HRF4</accession>
<organism evidence="9 10">
    <name type="scientific">Rhynchophorus ferrugineus</name>
    <name type="common">Red palm weevil</name>
    <name type="synonym">Curculio ferrugineus</name>
    <dbReference type="NCBI Taxonomy" id="354439"/>
    <lineage>
        <taxon>Eukaryota</taxon>
        <taxon>Metazoa</taxon>
        <taxon>Ecdysozoa</taxon>
        <taxon>Arthropoda</taxon>
        <taxon>Hexapoda</taxon>
        <taxon>Insecta</taxon>
        <taxon>Pterygota</taxon>
        <taxon>Neoptera</taxon>
        <taxon>Endopterygota</taxon>
        <taxon>Coleoptera</taxon>
        <taxon>Polyphaga</taxon>
        <taxon>Cucujiformia</taxon>
        <taxon>Curculionidae</taxon>
        <taxon>Dryophthorinae</taxon>
        <taxon>Rhynchophorus</taxon>
    </lineage>
</organism>
<gene>
    <name evidence="9" type="ORF">GWI33_019450</name>
</gene>
<comment type="subcellular location">
    <subcellularLocation>
        <location evidence="1">Membrane</location>
        <topology evidence="1">Multi-pass membrane protein</topology>
    </subcellularLocation>
</comment>
<evidence type="ECO:0000256" key="4">
    <source>
        <dbReference type="ARBA" id="ARBA00022725"/>
    </source>
</evidence>
<dbReference type="GO" id="GO:0004984">
    <property type="term" value="F:olfactory receptor activity"/>
    <property type="evidence" value="ECO:0007669"/>
    <property type="project" value="InterPro"/>
</dbReference>
<dbReference type="OrthoDB" id="6783644at2759"/>
<keyword evidence="6" id="KW-0472">Membrane</keyword>
<keyword evidence="2" id="KW-0716">Sensory transduction</keyword>
<dbReference type="AlphaFoldDB" id="A0A834HRF4"/>
<evidence type="ECO:0000256" key="2">
    <source>
        <dbReference type="ARBA" id="ARBA00022606"/>
    </source>
</evidence>
<evidence type="ECO:0000256" key="8">
    <source>
        <dbReference type="ARBA" id="ARBA00023224"/>
    </source>
</evidence>
<evidence type="ECO:0000256" key="5">
    <source>
        <dbReference type="ARBA" id="ARBA00022989"/>
    </source>
</evidence>
<keyword evidence="10" id="KW-1185">Reference proteome</keyword>
<evidence type="ECO:0000256" key="7">
    <source>
        <dbReference type="ARBA" id="ARBA00023170"/>
    </source>
</evidence>
<evidence type="ECO:0000256" key="3">
    <source>
        <dbReference type="ARBA" id="ARBA00022692"/>
    </source>
</evidence>
<dbReference type="GO" id="GO:0016020">
    <property type="term" value="C:membrane"/>
    <property type="evidence" value="ECO:0007669"/>
    <property type="project" value="UniProtKB-SubCell"/>
</dbReference>
<dbReference type="GO" id="GO:0007165">
    <property type="term" value="P:signal transduction"/>
    <property type="evidence" value="ECO:0007669"/>
    <property type="project" value="UniProtKB-KW"/>
</dbReference>
<keyword evidence="3" id="KW-0812">Transmembrane</keyword>
<evidence type="ECO:0000256" key="1">
    <source>
        <dbReference type="ARBA" id="ARBA00004141"/>
    </source>
</evidence>
<comment type="caution">
    <text evidence="9">The sequence shown here is derived from an EMBL/GenBank/DDBJ whole genome shotgun (WGS) entry which is preliminary data.</text>
</comment>
<name>A0A834HRF4_RHYFE</name>
<dbReference type="Pfam" id="PF02949">
    <property type="entry name" value="7tm_6"/>
    <property type="match status" value="1"/>
</dbReference>
<keyword evidence="8" id="KW-0807">Transducer</keyword>
<dbReference type="InterPro" id="IPR004117">
    <property type="entry name" value="7tm6_olfct_rcpt"/>
</dbReference>
<keyword evidence="4" id="KW-0552">Olfaction</keyword>
<protein>
    <recommendedName>
        <fullName evidence="11">Odorant receptor</fullName>
    </recommendedName>
</protein>
<reference evidence="9" key="1">
    <citation type="submission" date="2020-08" db="EMBL/GenBank/DDBJ databases">
        <title>Genome sequencing and assembly of the red palm weevil Rhynchophorus ferrugineus.</title>
        <authorList>
            <person name="Dias G.B."/>
            <person name="Bergman C.M."/>
            <person name="Manee M."/>
        </authorList>
    </citation>
    <scope>NUCLEOTIDE SEQUENCE</scope>
    <source>
        <strain evidence="9">AA-2017</strain>
        <tissue evidence="9">Whole larva</tissue>
    </source>
</reference>
<dbReference type="EMBL" id="JAACXV010014435">
    <property type="protein sequence ID" value="KAF7267332.1"/>
    <property type="molecule type" value="Genomic_DNA"/>
</dbReference>
<evidence type="ECO:0000313" key="10">
    <source>
        <dbReference type="Proteomes" id="UP000625711"/>
    </source>
</evidence>
<keyword evidence="7" id="KW-0675">Receptor</keyword>
<evidence type="ECO:0008006" key="11">
    <source>
        <dbReference type="Google" id="ProtNLM"/>
    </source>
</evidence>
<dbReference type="Proteomes" id="UP000625711">
    <property type="component" value="Unassembled WGS sequence"/>
</dbReference>
<evidence type="ECO:0000256" key="6">
    <source>
        <dbReference type="ARBA" id="ARBA00023136"/>
    </source>
</evidence>
<proteinExistence type="predicted"/>
<evidence type="ECO:0000313" key="9">
    <source>
        <dbReference type="EMBL" id="KAF7267332.1"/>
    </source>
</evidence>
<sequence length="110" mass="13181">MSNFSIIQALLISLAPTCAYFFSTFISFNVAQIIEDQFEDMYYALINMPWYLWNQENKNIYLVLLNKIQKGNQVYIGFNMPLNRNLLLLYIRNTYAFITFLYQTNVFRLF</sequence>